<feature type="compositionally biased region" description="Polar residues" evidence="2">
    <location>
        <begin position="252"/>
        <end position="262"/>
    </location>
</feature>
<feature type="coiled-coil region" evidence="1">
    <location>
        <begin position="265"/>
        <end position="323"/>
    </location>
</feature>
<proteinExistence type="predicted"/>
<dbReference type="AlphaFoldDB" id="A0A8S1J2Q6"/>
<reference evidence="3" key="1">
    <citation type="submission" date="2020-12" db="EMBL/GenBank/DDBJ databases">
        <authorList>
            <person name="Iha C."/>
        </authorList>
    </citation>
    <scope>NUCLEOTIDE SEQUENCE</scope>
</reference>
<feature type="region of interest" description="Disordered" evidence="2">
    <location>
        <begin position="237"/>
        <end position="265"/>
    </location>
</feature>
<keyword evidence="4" id="KW-1185">Reference proteome</keyword>
<feature type="region of interest" description="Disordered" evidence="2">
    <location>
        <begin position="36"/>
        <end position="70"/>
    </location>
</feature>
<evidence type="ECO:0000313" key="4">
    <source>
        <dbReference type="Proteomes" id="UP000708148"/>
    </source>
</evidence>
<dbReference type="EMBL" id="CAJHUC010001515">
    <property type="protein sequence ID" value="CAD7701367.1"/>
    <property type="molecule type" value="Genomic_DNA"/>
</dbReference>
<feature type="region of interest" description="Disordered" evidence="2">
    <location>
        <begin position="328"/>
        <end position="353"/>
    </location>
</feature>
<sequence length="598" mass="63752">MMGGDDAFYRNPSMELEELYQVDGFFDEYVSHLETAGPAIGNRPPPAAAPQVPGMGGKLEPPTSSDSSCNVAGRMPHQGHPGLSDLGPYDQSFGSGVPGVLDQDGLAQASPFSRQPAMQGPPAPQGMIGAGGFANGGGMAGFGVPGRMDAEPEIVGAFGAHSGPGAHGGFAVEGVGSGQSYMGAFGSGGLSSSGNLAGNGFNSSGGLVGNGLSSSGGLAGNQMEGGGPLAGPLVGGGGEGAKGKRARHRTPRQQMLNKQAQQRYRERKKAKALELEQNVEELASRVDELKVVRAEKAAIEERMSQLERDLLEKDAELQRLRAGVREVGKGAQADSGVSDGTHESAGGGKAKEDSVQAQEYLRVYRDLDGFMKENRIDIKSLDDPSEARLTGHLVKEVAGKVEAVCEACMMLARHEGPDIWGMITAGVDKMQLQPHSRDKWLETARSMVLTAEQKKNALILREQQTKKLERVYTDRQNLNLEAIGLLLPSDQGGHAPNGGDKLRWLGFPNFLARSSHRCRTSYVLDKLKANLREEQKVLAESEYMVFHRVLNPIQGGWFLMVSYPHHCDCLSLLNAVYELCADSCELPRSGSSETVSKN</sequence>
<gene>
    <name evidence="3" type="ORF">OSTQU699_LOCUS6726</name>
</gene>
<accession>A0A8S1J2Q6</accession>
<organism evidence="3 4">
    <name type="scientific">Ostreobium quekettii</name>
    <dbReference type="NCBI Taxonomy" id="121088"/>
    <lineage>
        <taxon>Eukaryota</taxon>
        <taxon>Viridiplantae</taxon>
        <taxon>Chlorophyta</taxon>
        <taxon>core chlorophytes</taxon>
        <taxon>Ulvophyceae</taxon>
        <taxon>TCBD clade</taxon>
        <taxon>Bryopsidales</taxon>
        <taxon>Ostreobineae</taxon>
        <taxon>Ostreobiaceae</taxon>
        <taxon>Ostreobium</taxon>
    </lineage>
</organism>
<comment type="caution">
    <text evidence="3">The sequence shown here is derived from an EMBL/GenBank/DDBJ whole genome shotgun (WGS) entry which is preliminary data.</text>
</comment>
<dbReference type="Proteomes" id="UP000708148">
    <property type="component" value="Unassembled WGS sequence"/>
</dbReference>
<name>A0A8S1J2Q6_9CHLO</name>
<evidence type="ECO:0008006" key="5">
    <source>
        <dbReference type="Google" id="ProtNLM"/>
    </source>
</evidence>
<evidence type="ECO:0000313" key="3">
    <source>
        <dbReference type="EMBL" id="CAD7701367.1"/>
    </source>
</evidence>
<evidence type="ECO:0000256" key="1">
    <source>
        <dbReference type="SAM" id="Coils"/>
    </source>
</evidence>
<dbReference type="CDD" id="cd14686">
    <property type="entry name" value="bZIP"/>
    <property type="match status" value="1"/>
</dbReference>
<keyword evidence="1" id="KW-0175">Coiled coil</keyword>
<protein>
    <recommendedName>
        <fullName evidence="5">BZIP domain-containing protein</fullName>
    </recommendedName>
</protein>
<dbReference type="OrthoDB" id="510453at2759"/>
<evidence type="ECO:0000256" key="2">
    <source>
        <dbReference type="SAM" id="MobiDB-lite"/>
    </source>
</evidence>